<dbReference type="InterPro" id="IPR051593">
    <property type="entry name" value="Ergosterol_Biosynth_ERG27"/>
</dbReference>
<dbReference type="SUPFAM" id="SSF51735">
    <property type="entry name" value="NAD(P)-binding Rossmann-fold domains"/>
    <property type="match status" value="1"/>
</dbReference>
<proteinExistence type="inferred from homology"/>
<dbReference type="GO" id="GO:0005741">
    <property type="term" value="C:mitochondrial outer membrane"/>
    <property type="evidence" value="ECO:0007669"/>
    <property type="project" value="TreeGrafter"/>
</dbReference>
<evidence type="ECO:0000256" key="6">
    <source>
        <dbReference type="ARBA" id="ARBA00023593"/>
    </source>
</evidence>
<organism evidence="7 8">
    <name type="scientific">[Torrubiella] hemipterigena</name>
    <dbReference type="NCBI Taxonomy" id="1531966"/>
    <lineage>
        <taxon>Eukaryota</taxon>
        <taxon>Fungi</taxon>
        <taxon>Dikarya</taxon>
        <taxon>Ascomycota</taxon>
        <taxon>Pezizomycotina</taxon>
        <taxon>Sordariomycetes</taxon>
        <taxon>Hypocreomycetidae</taxon>
        <taxon>Hypocreales</taxon>
        <taxon>Clavicipitaceae</taxon>
        <taxon>Clavicipitaceae incertae sedis</taxon>
        <taxon>'Torrubiella' clade</taxon>
    </lineage>
</organism>
<evidence type="ECO:0000256" key="3">
    <source>
        <dbReference type="ARBA" id="ARBA00022955"/>
    </source>
</evidence>
<dbReference type="PANTHER" id="PTHR43647:SF1">
    <property type="entry name" value="3-KETO-STEROID REDUCTASE ERG27"/>
    <property type="match status" value="1"/>
</dbReference>
<dbReference type="GO" id="GO:0000253">
    <property type="term" value="F:3-beta-hydroxysteroid 3-dehydrogenase (NADP+) activity"/>
    <property type="evidence" value="ECO:0007669"/>
    <property type="project" value="TreeGrafter"/>
</dbReference>
<evidence type="ECO:0008006" key="9">
    <source>
        <dbReference type="Google" id="ProtNLM"/>
    </source>
</evidence>
<evidence type="ECO:0000313" key="8">
    <source>
        <dbReference type="Proteomes" id="UP000039046"/>
    </source>
</evidence>
<dbReference type="STRING" id="1531966.A0A0A1T803"/>
<evidence type="ECO:0000256" key="4">
    <source>
        <dbReference type="ARBA" id="ARBA00023002"/>
    </source>
</evidence>
<sequence>MVSAAPIPQAAPWESVPANEQLFAMITGANSGIGLGVCQRLVDEFLATRSLTAHICIIPTTRSATKSLECVRTLREYVVNAAQTSQALRARAGGDSYKWQDTVARVHILSLPLDLCDLQEIYAIADKICYGTVSNPAGLEGEYLTNVRIPRLDSVVFNAAYGGWSGLSYFGAIWSILSKGFMETITYPTFKTAEPTRILNEDARYNYPDKPLLAEVFTACVFGHYVLTHQLLPVLSRSRTETVPPGRVIWTSSVEAHAPTFSIGDLQSFTSPTAYESSKRLTDILLLTYRKPGSTPYSSAFLTMGEESEKADADTIPPNMYLTHPGIVASTLFPLPWFIFWAYELALLIGKWMGSPWHVTDGYKGGKSAAWIIMQEQDALDNDDAQDIKWGSAVNSKDESLAKPTEVEGWGFDGTVTKVKNEPSKGAMCQTVGRRYTAKDVTSEELVEFEALGAQCWREMESLRLRWEDILAEDSS</sequence>
<keyword evidence="2" id="KW-0521">NADP</keyword>
<dbReference type="AlphaFoldDB" id="A0A0A1T803"/>
<keyword evidence="5" id="KW-0443">Lipid metabolism</keyword>
<reference evidence="7 8" key="1">
    <citation type="journal article" date="2015" name="Genome Announc.">
        <title>Draft Genome Sequence and Gene Annotation of the Entomopathogenic Fungus Verticillium hemipterigenum.</title>
        <authorList>
            <person name="Horn F."/>
            <person name="Habel A."/>
            <person name="Scharf D.H."/>
            <person name="Dworschak J."/>
            <person name="Brakhage A.A."/>
            <person name="Guthke R."/>
            <person name="Hertweck C."/>
            <person name="Linde J."/>
        </authorList>
    </citation>
    <scope>NUCLEOTIDE SEQUENCE [LARGE SCALE GENOMIC DNA]</scope>
</reference>
<gene>
    <name evidence="7" type="ORF">VHEMI06680</name>
</gene>
<keyword evidence="4" id="KW-0560">Oxidoreductase</keyword>
<dbReference type="GO" id="GO:0005811">
    <property type="term" value="C:lipid droplet"/>
    <property type="evidence" value="ECO:0007669"/>
    <property type="project" value="TreeGrafter"/>
</dbReference>
<accession>A0A0A1T803</accession>
<dbReference type="PANTHER" id="PTHR43647">
    <property type="entry name" value="DEHYDROGENASE"/>
    <property type="match status" value="1"/>
</dbReference>
<evidence type="ECO:0000256" key="1">
    <source>
        <dbReference type="ARBA" id="ARBA00022516"/>
    </source>
</evidence>
<comment type="similarity">
    <text evidence="6">Belongs to the short-chain dehydrogenases/reductases (SDR) family. ERG27 subfamily.</text>
</comment>
<dbReference type="OrthoDB" id="9989144at2759"/>
<dbReference type="Proteomes" id="UP000039046">
    <property type="component" value="Unassembled WGS sequence"/>
</dbReference>
<dbReference type="EMBL" id="CDHN01000003">
    <property type="protein sequence ID" value="CEJ90929.1"/>
    <property type="molecule type" value="Genomic_DNA"/>
</dbReference>
<evidence type="ECO:0000256" key="5">
    <source>
        <dbReference type="ARBA" id="ARBA00023098"/>
    </source>
</evidence>
<keyword evidence="8" id="KW-1185">Reference proteome</keyword>
<protein>
    <recommendedName>
        <fullName evidence="9">3-ketosteroid reductase</fullName>
    </recommendedName>
</protein>
<evidence type="ECO:0000256" key="2">
    <source>
        <dbReference type="ARBA" id="ARBA00022857"/>
    </source>
</evidence>
<name>A0A0A1T803_9HYPO</name>
<dbReference type="GO" id="GO:0006696">
    <property type="term" value="P:ergosterol biosynthetic process"/>
    <property type="evidence" value="ECO:0007669"/>
    <property type="project" value="TreeGrafter"/>
</dbReference>
<dbReference type="GO" id="GO:0005789">
    <property type="term" value="C:endoplasmic reticulum membrane"/>
    <property type="evidence" value="ECO:0007669"/>
    <property type="project" value="TreeGrafter"/>
</dbReference>
<keyword evidence="3" id="KW-0752">Steroid biosynthesis</keyword>
<dbReference type="InterPro" id="IPR036291">
    <property type="entry name" value="NAD(P)-bd_dom_sf"/>
</dbReference>
<evidence type="ECO:0000313" key="7">
    <source>
        <dbReference type="EMBL" id="CEJ90929.1"/>
    </source>
</evidence>
<dbReference type="HOGENOM" id="CLU_029944_0_0_1"/>
<keyword evidence="1" id="KW-0444">Lipid biosynthesis</keyword>
<dbReference type="Gene3D" id="3.40.50.720">
    <property type="entry name" value="NAD(P)-binding Rossmann-like Domain"/>
    <property type="match status" value="1"/>
</dbReference>